<evidence type="ECO:0000313" key="2">
    <source>
        <dbReference type="Proteomes" id="UP000440578"/>
    </source>
</evidence>
<dbReference type="AlphaFoldDB" id="A0A6A4WX35"/>
<accession>A0A6A4WX35</accession>
<name>A0A6A4WX35_AMPAM</name>
<keyword evidence="2" id="KW-1185">Reference proteome</keyword>
<proteinExistence type="predicted"/>
<comment type="caution">
    <text evidence="1">The sequence shown here is derived from an EMBL/GenBank/DDBJ whole genome shotgun (WGS) entry which is preliminary data.</text>
</comment>
<dbReference type="Proteomes" id="UP000440578">
    <property type="component" value="Unassembled WGS sequence"/>
</dbReference>
<dbReference type="InterPro" id="IPR008927">
    <property type="entry name" value="6-PGluconate_DH-like_C_sf"/>
</dbReference>
<reference evidence="1 2" key="1">
    <citation type="submission" date="2019-07" db="EMBL/GenBank/DDBJ databases">
        <title>Draft genome assembly of a fouling barnacle, Amphibalanus amphitrite (Darwin, 1854): The first reference genome for Thecostraca.</title>
        <authorList>
            <person name="Kim W."/>
        </authorList>
    </citation>
    <scope>NUCLEOTIDE SEQUENCE [LARGE SCALE GENOMIC DNA]</scope>
    <source>
        <strain evidence="1">SNU_AA5</strain>
        <tissue evidence="1">Soma without cirri and trophi</tissue>
    </source>
</reference>
<dbReference type="EMBL" id="VIIS01000617">
    <property type="protein sequence ID" value="KAF0307008.1"/>
    <property type="molecule type" value="Genomic_DNA"/>
</dbReference>
<dbReference type="SUPFAM" id="SSF48179">
    <property type="entry name" value="6-phosphogluconate dehydrogenase C-terminal domain-like"/>
    <property type="match status" value="1"/>
</dbReference>
<sequence>MVLLCSSPVGPPAHTARATNLTRLAAARGVGGTAEVPAWLLRSVSTWLNFGASVLGPGFPPFTGGPFRFVDRIGPAQLVKGIKRFVAVYSVGFELVGHKSRSPRDRARS</sequence>
<protein>
    <submittedName>
        <fullName evidence="1">Fatty acid oxidation complex subunit alpha</fullName>
    </submittedName>
</protein>
<evidence type="ECO:0000313" key="1">
    <source>
        <dbReference type="EMBL" id="KAF0307008.1"/>
    </source>
</evidence>
<dbReference type="Gene3D" id="1.10.1040.50">
    <property type="match status" value="1"/>
</dbReference>
<organism evidence="1 2">
    <name type="scientific">Amphibalanus amphitrite</name>
    <name type="common">Striped barnacle</name>
    <name type="synonym">Balanus amphitrite</name>
    <dbReference type="NCBI Taxonomy" id="1232801"/>
    <lineage>
        <taxon>Eukaryota</taxon>
        <taxon>Metazoa</taxon>
        <taxon>Ecdysozoa</taxon>
        <taxon>Arthropoda</taxon>
        <taxon>Crustacea</taxon>
        <taxon>Multicrustacea</taxon>
        <taxon>Cirripedia</taxon>
        <taxon>Thoracica</taxon>
        <taxon>Thoracicalcarea</taxon>
        <taxon>Balanomorpha</taxon>
        <taxon>Balanoidea</taxon>
        <taxon>Balanidae</taxon>
        <taxon>Amphibalaninae</taxon>
        <taxon>Amphibalanus</taxon>
    </lineage>
</organism>
<gene>
    <name evidence="1" type="primary">fadJ_3</name>
    <name evidence="1" type="ORF">FJT64_021577</name>
</gene>